<feature type="region of interest" description="Disordered" evidence="3">
    <location>
        <begin position="116"/>
        <end position="170"/>
    </location>
</feature>
<feature type="compositionally biased region" description="Low complexity" evidence="3">
    <location>
        <begin position="148"/>
        <end position="161"/>
    </location>
</feature>
<dbReference type="GO" id="GO:0051286">
    <property type="term" value="C:cell tip"/>
    <property type="evidence" value="ECO:0007669"/>
    <property type="project" value="TreeGrafter"/>
</dbReference>
<dbReference type="InterPro" id="IPR040351">
    <property type="entry name" value="RAB3IL/RAB3IP/Sec2"/>
</dbReference>
<dbReference type="GO" id="GO:0006887">
    <property type="term" value="P:exocytosis"/>
    <property type="evidence" value="ECO:0007669"/>
    <property type="project" value="TreeGrafter"/>
</dbReference>
<feature type="region of interest" description="Disordered" evidence="3">
    <location>
        <begin position="299"/>
        <end position="402"/>
    </location>
</feature>
<keyword evidence="6" id="KW-1185">Reference proteome</keyword>
<feature type="compositionally biased region" description="Low complexity" evidence="3">
    <location>
        <begin position="347"/>
        <end position="375"/>
    </location>
</feature>
<feature type="region of interest" description="Disordered" evidence="3">
    <location>
        <begin position="1"/>
        <end position="27"/>
    </location>
</feature>
<feature type="coiled-coil region" evidence="2">
    <location>
        <begin position="219"/>
        <end position="299"/>
    </location>
</feature>
<evidence type="ECO:0000313" key="6">
    <source>
        <dbReference type="Proteomes" id="UP000054144"/>
    </source>
</evidence>
<feature type="domain" description="GDP/GTP exchange factor Sec2 N-terminal" evidence="4">
    <location>
        <begin position="210"/>
        <end position="303"/>
    </location>
</feature>
<proteinExistence type="predicted"/>
<dbReference type="Gene3D" id="6.10.140.910">
    <property type="match status" value="1"/>
</dbReference>
<dbReference type="InterPro" id="IPR009449">
    <property type="entry name" value="Sec2_N"/>
</dbReference>
<dbReference type="Proteomes" id="UP000054144">
    <property type="component" value="Unassembled WGS sequence"/>
</dbReference>
<feature type="compositionally biased region" description="Polar residues" evidence="3">
    <location>
        <begin position="136"/>
        <end position="146"/>
    </location>
</feature>
<reference evidence="5 6" key="1">
    <citation type="journal article" date="2015" name="Fungal Genet. Biol.">
        <title>Evolution of novel wood decay mechanisms in Agaricales revealed by the genome sequences of Fistulina hepatica and Cylindrobasidium torrendii.</title>
        <authorList>
            <person name="Floudas D."/>
            <person name="Held B.W."/>
            <person name="Riley R."/>
            <person name="Nagy L.G."/>
            <person name="Koehler G."/>
            <person name="Ransdell A.S."/>
            <person name="Younus H."/>
            <person name="Chow J."/>
            <person name="Chiniquy J."/>
            <person name="Lipzen A."/>
            <person name="Tritt A."/>
            <person name="Sun H."/>
            <person name="Haridas S."/>
            <person name="LaButti K."/>
            <person name="Ohm R.A."/>
            <person name="Kues U."/>
            <person name="Blanchette R.A."/>
            <person name="Grigoriev I.V."/>
            <person name="Minto R.E."/>
            <person name="Hibbett D.S."/>
        </authorList>
    </citation>
    <scope>NUCLEOTIDE SEQUENCE [LARGE SCALE GENOMIC DNA]</scope>
    <source>
        <strain evidence="5 6">ATCC 64428</strain>
    </source>
</reference>
<protein>
    <recommendedName>
        <fullName evidence="4">GDP/GTP exchange factor Sec2 N-terminal domain-containing protein</fullName>
    </recommendedName>
</protein>
<sequence>MNIHFPSTLKQGANGSAHGASGLNATQQKPASHPIFLAIEEELHDVRRVQTHGQEEDLRHALDMVINRVTEMSTMLAEAYRVQADLEVQLNVAKSNLQLIISNNEMLEEALRRDSTARDVGWRRGSANAESRRTSSEVGFTFSNADHSPATGASPTIASTSPPAPPSQESRFFKFRFTGNSNGNSRPPTPKVFTFTAAPAQSTTHTPSSSVVASPSPANKELESLNELLEKEKDAHKIVLRQKAALEAELESLSQALFEEANKMVATERMRRAETEEELREARQEREALKRALRVIEAENTHLRGDDLSTSPPVAEPAEGDPESVPLPPSSPSSPPVSPSTVALPESPGGSALESDSSSPDPSAPADSCDPADVSFRSGPNAVPVHLPPNKLDGAGGIKSEV</sequence>
<evidence type="ECO:0000256" key="1">
    <source>
        <dbReference type="ARBA" id="ARBA00023054"/>
    </source>
</evidence>
<dbReference type="AlphaFoldDB" id="A0A0D7AE30"/>
<dbReference type="OrthoDB" id="5560525at2759"/>
<evidence type="ECO:0000256" key="3">
    <source>
        <dbReference type="SAM" id="MobiDB-lite"/>
    </source>
</evidence>
<dbReference type="PANTHER" id="PTHR14430">
    <property type="entry name" value="RABIN3-RELATED"/>
    <property type="match status" value="1"/>
</dbReference>
<feature type="compositionally biased region" description="Pro residues" evidence="3">
    <location>
        <begin position="325"/>
        <end position="338"/>
    </location>
</feature>
<dbReference type="GO" id="GO:0005085">
    <property type="term" value="F:guanyl-nucleotide exchange factor activity"/>
    <property type="evidence" value="ECO:0007669"/>
    <property type="project" value="InterPro"/>
</dbReference>
<dbReference type="GO" id="GO:0070319">
    <property type="term" value="C:Golgi to plasma membrane transport vesicle"/>
    <property type="evidence" value="ECO:0007669"/>
    <property type="project" value="TreeGrafter"/>
</dbReference>
<evidence type="ECO:0000256" key="2">
    <source>
        <dbReference type="SAM" id="Coils"/>
    </source>
</evidence>
<dbReference type="PANTHER" id="PTHR14430:SF0">
    <property type="entry name" value="SEC2P DOMAIN-CONTAINING PROTEIN"/>
    <property type="match status" value="1"/>
</dbReference>
<dbReference type="EMBL" id="KN881823">
    <property type="protein sequence ID" value="KIY48674.1"/>
    <property type="molecule type" value="Genomic_DNA"/>
</dbReference>
<dbReference type="Pfam" id="PF06428">
    <property type="entry name" value="Sec2p"/>
    <property type="match status" value="1"/>
</dbReference>
<name>A0A0D7AE30_9AGAR</name>
<organism evidence="5 6">
    <name type="scientific">Fistulina hepatica ATCC 64428</name>
    <dbReference type="NCBI Taxonomy" id="1128425"/>
    <lineage>
        <taxon>Eukaryota</taxon>
        <taxon>Fungi</taxon>
        <taxon>Dikarya</taxon>
        <taxon>Basidiomycota</taxon>
        <taxon>Agaricomycotina</taxon>
        <taxon>Agaricomycetes</taxon>
        <taxon>Agaricomycetidae</taxon>
        <taxon>Agaricales</taxon>
        <taxon>Fistulinaceae</taxon>
        <taxon>Fistulina</taxon>
    </lineage>
</organism>
<dbReference type="SUPFAM" id="SSF144284">
    <property type="entry name" value="Sec2 N-terminal region"/>
    <property type="match status" value="1"/>
</dbReference>
<accession>A0A0D7AE30</accession>
<keyword evidence="1 2" id="KW-0175">Coiled coil</keyword>
<evidence type="ECO:0000259" key="4">
    <source>
        <dbReference type="Pfam" id="PF06428"/>
    </source>
</evidence>
<gene>
    <name evidence="5" type="ORF">FISHEDRAFT_73417</name>
</gene>
<evidence type="ECO:0000313" key="5">
    <source>
        <dbReference type="EMBL" id="KIY48674.1"/>
    </source>
</evidence>